<evidence type="ECO:0000256" key="3">
    <source>
        <dbReference type="SAM" id="SignalP"/>
    </source>
</evidence>
<dbReference type="InterPro" id="IPR058626">
    <property type="entry name" value="MdtA-like_b-barrel"/>
</dbReference>
<dbReference type="InterPro" id="IPR058624">
    <property type="entry name" value="MdtA-like_HH"/>
</dbReference>
<evidence type="ECO:0000259" key="7">
    <source>
        <dbReference type="Pfam" id="PF25967"/>
    </source>
</evidence>
<evidence type="ECO:0000256" key="2">
    <source>
        <dbReference type="ARBA" id="ARBA00009477"/>
    </source>
</evidence>
<proteinExistence type="inferred from homology"/>
<evidence type="ECO:0000259" key="4">
    <source>
        <dbReference type="Pfam" id="PF25876"/>
    </source>
</evidence>
<dbReference type="InterPro" id="IPR006143">
    <property type="entry name" value="RND_pump_MFP"/>
</dbReference>
<dbReference type="InterPro" id="IPR058625">
    <property type="entry name" value="MdtA-like_BSH"/>
</dbReference>
<accession>A0ABS8ACA3</accession>
<comment type="subcellular location">
    <subcellularLocation>
        <location evidence="1">Cell envelope</location>
    </subcellularLocation>
</comment>
<keyword evidence="3" id="KW-0732">Signal</keyword>
<evidence type="ECO:0000313" key="9">
    <source>
        <dbReference type="Proteomes" id="UP001165297"/>
    </source>
</evidence>
<dbReference type="Pfam" id="PF25944">
    <property type="entry name" value="Beta-barrel_RND"/>
    <property type="match status" value="1"/>
</dbReference>
<name>A0ABS8ACA3_9BACT</name>
<dbReference type="PROSITE" id="PS51257">
    <property type="entry name" value="PROKAR_LIPOPROTEIN"/>
    <property type="match status" value="1"/>
</dbReference>
<dbReference type="InterPro" id="IPR058627">
    <property type="entry name" value="MdtA-like_C"/>
</dbReference>
<evidence type="ECO:0000256" key="1">
    <source>
        <dbReference type="ARBA" id="ARBA00004196"/>
    </source>
</evidence>
<sequence length="387" mass="41087">MKLSSLLAGSLLLASCAEQQAPQQALTPPALPVQVLHTGTETTYQDYPASIEGVVNVEIRPQVTGVLERILVDEGAAVRKGQPLFKINDAPFREQLNNALAAQQAAAGAVVSAQIEVDRFAPLVQNKVVSEVQLQTAQAALIVAKANLQRAKAAVSSARINMGYTTITAPVSGYLGRLQTKQGSLVGPTDAQALTQLSDVHEVHTYFSLGEDDFVTFRKQYAGSTLQDKLAHLPPVALVLSDQSTYPTKGKVDMVDGQFNKTTGAVTLRATFPNANGLLRSGNTGTIRLALAHPDVLLVPTAATVELQDRVFVYAVGDSNRVSRQAITIQGKSGANYLVSQGLKDGDRIVLQGIDHLQEGQIIQPTPEAPKASAVVVDQEAAQSVQN</sequence>
<dbReference type="Gene3D" id="1.10.287.470">
    <property type="entry name" value="Helix hairpin bin"/>
    <property type="match status" value="1"/>
</dbReference>
<dbReference type="Gene3D" id="2.40.30.170">
    <property type="match status" value="1"/>
</dbReference>
<dbReference type="NCBIfam" id="TIGR01730">
    <property type="entry name" value="RND_mfp"/>
    <property type="match status" value="1"/>
</dbReference>
<dbReference type="Proteomes" id="UP001165297">
    <property type="component" value="Unassembled WGS sequence"/>
</dbReference>
<dbReference type="RefSeq" id="WP_226185103.1">
    <property type="nucleotide sequence ID" value="NZ_JAJADQ010000004.1"/>
</dbReference>
<dbReference type="Pfam" id="PF25876">
    <property type="entry name" value="HH_MFP_RND"/>
    <property type="match status" value="1"/>
</dbReference>
<feature type="signal peptide" evidence="3">
    <location>
        <begin position="1"/>
        <end position="20"/>
    </location>
</feature>
<feature type="domain" description="Multidrug resistance protein MdtA-like C-terminal permuted SH3" evidence="7">
    <location>
        <begin position="295"/>
        <end position="355"/>
    </location>
</feature>
<evidence type="ECO:0000313" key="8">
    <source>
        <dbReference type="EMBL" id="MCB2377926.1"/>
    </source>
</evidence>
<protein>
    <submittedName>
        <fullName evidence="8">Efflux RND transporter periplasmic adaptor subunit</fullName>
    </submittedName>
</protein>
<dbReference type="EMBL" id="JAJADQ010000004">
    <property type="protein sequence ID" value="MCB2377926.1"/>
    <property type="molecule type" value="Genomic_DNA"/>
</dbReference>
<feature type="domain" description="Multidrug resistance protein MdtA-like barrel-sandwich hybrid" evidence="5">
    <location>
        <begin position="57"/>
        <end position="192"/>
    </location>
</feature>
<dbReference type="PANTHER" id="PTHR30158">
    <property type="entry name" value="ACRA/E-RELATED COMPONENT OF DRUG EFFLUX TRANSPORTER"/>
    <property type="match status" value="1"/>
</dbReference>
<feature type="domain" description="Multidrug resistance protein MdtA-like alpha-helical hairpin" evidence="4">
    <location>
        <begin position="97"/>
        <end position="165"/>
    </location>
</feature>
<gene>
    <name evidence="8" type="ORF">LGH70_10055</name>
</gene>
<feature type="chain" id="PRO_5045679451" evidence="3">
    <location>
        <begin position="21"/>
        <end position="387"/>
    </location>
</feature>
<dbReference type="PANTHER" id="PTHR30158:SF23">
    <property type="entry name" value="MULTIDRUG RESISTANCE PROTEIN MEXA"/>
    <property type="match status" value="1"/>
</dbReference>
<dbReference type="SUPFAM" id="SSF111369">
    <property type="entry name" value="HlyD-like secretion proteins"/>
    <property type="match status" value="1"/>
</dbReference>
<evidence type="ECO:0000259" key="6">
    <source>
        <dbReference type="Pfam" id="PF25944"/>
    </source>
</evidence>
<dbReference type="Pfam" id="PF25967">
    <property type="entry name" value="RND-MFP_C"/>
    <property type="match status" value="1"/>
</dbReference>
<reference evidence="8" key="1">
    <citation type="submission" date="2021-10" db="EMBL/GenBank/DDBJ databases">
        <authorList>
            <person name="Dean J.D."/>
            <person name="Kim M.K."/>
            <person name="Newey C.N."/>
            <person name="Stoker T.S."/>
            <person name="Thompson D.W."/>
            <person name="Grose J.H."/>
        </authorList>
    </citation>
    <scope>NUCLEOTIDE SEQUENCE</scope>
    <source>
        <strain evidence="8">BT635</strain>
    </source>
</reference>
<keyword evidence="9" id="KW-1185">Reference proteome</keyword>
<comment type="caution">
    <text evidence="8">The sequence shown here is derived from an EMBL/GenBank/DDBJ whole genome shotgun (WGS) entry which is preliminary data.</text>
</comment>
<feature type="domain" description="Multidrug resistance protein MdtA-like beta-barrel" evidence="6">
    <location>
        <begin position="207"/>
        <end position="291"/>
    </location>
</feature>
<organism evidence="8 9">
    <name type="scientific">Hymenobacter nitidus</name>
    <dbReference type="NCBI Taxonomy" id="2880929"/>
    <lineage>
        <taxon>Bacteria</taxon>
        <taxon>Pseudomonadati</taxon>
        <taxon>Bacteroidota</taxon>
        <taxon>Cytophagia</taxon>
        <taxon>Cytophagales</taxon>
        <taxon>Hymenobacteraceae</taxon>
        <taxon>Hymenobacter</taxon>
    </lineage>
</organism>
<dbReference type="Pfam" id="PF25917">
    <property type="entry name" value="BSH_RND"/>
    <property type="match status" value="1"/>
</dbReference>
<comment type="similarity">
    <text evidence="2">Belongs to the membrane fusion protein (MFP) (TC 8.A.1) family.</text>
</comment>
<evidence type="ECO:0000259" key="5">
    <source>
        <dbReference type="Pfam" id="PF25917"/>
    </source>
</evidence>
<dbReference type="Gene3D" id="2.40.50.100">
    <property type="match status" value="1"/>
</dbReference>
<dbReference type="Gene3D" id="2.40.420.20">
    <property type="match status" value="1"/>
</dbReference>